<name>A0A7Z0J6V1_9MICO</name>
<evidence type="ECO:0000256" key="10">
    <source>
        <dbReference type="ARBA" id="ARBA00023004"/>
    </source>
</evidence>
<evidence type="ECO:0000256" key="8">
    <source>
        <dbReference type="ARBA" id="ARBA00022989"/>
    </source>
</evidence>
<comment type="cofactor">
    <cofactor evidence="1">
        <name>FAD</name>
        <dbReference type="ChEBI" id="CHEBI:57692"/>
    </cofactor>
</comment>
<accession>A0A7Z0J6V1</accession>
<evidence type="ECO:0000256" key="5">
    <source>
        <dbReference type="ARBA" id="ARBA00022714"/>
    </source>
</evidence>
<feature type="transmembrane region" description="Helical" evidence="13">
    <location>
        <begin position="70"/>
        <end position="92"/>
    </location>
</feature>
<feature type="transmembrane region" description="Helical" evidence="13">
    <location>
        <begin position="151"/>
        <end position="170"/>
    </location>
</feature>
<dbReference type="RefSeq" id="WP_179579168.1">
    <property type="nucleotide sequence ID" value="NZ_JACCFM010000001.1"/>
</dbReference>
<dbReference type="PROSITE" id="PS51384">
    <property type="entry name" value="FAD_FR"/>
    <property type="match status" value="1"/>
</dbReference>
<dbReference type="SUPFAM" id="SSF63380">
    <property type="entry name" value="Riboflavin synthase domain-like"/>
    <property type="match status" value="1"/>
</dbReference>
<feature type="transmembrane region" description="Helical" evidence="13">
    <location>
        <begin position="113"/>
        <end position="131"/>
    </location>
</feature>
<dbReference type="Gene3D" id="3.40.50.80">
    <property type="entry name" value="Nucleotide-binding domain of ferredoxin-NADP reductase (FNR) module"/>
    <property type="match status" value="1"/>
</dbReference>
<feature type="domain" description="FAD-binding FR-type" evidence="14">
    <location>
        <begin position="237"/>
        <end position="337"/>
    </location>
</feature>
<dbReference type="InterPro" id="IPR017927">
    <property type="entry name" value="FAD-bd_FR_type"/>
</dbReference>
<evidence type="ECO:0000313" key="16">
    <source>
        <dbReference type="Proteomes" id="UP000537260"/>
    </source>
</evidence>
<protein>
    <submittedName>
        <fullName evidence="15">Putative ferric reductase</fullName>
    </submittedName>
</protein>
<evidence type="ECO:0000256" key="13">
    <source>
        <dbReference type="SAM" id="Phobius"/>
    </source>
</evidence>
<dbReference type="InterPro" id="IPR013130">
    <property type="entry name" value="Fe3_Rdtase_TM_dom"/>
</dbReference>
<dbReference type="Pfam" id="PF01794">
    <property type="entry name" value="Ferric_reduct"/>
    <property type="match status" value="1"/>
</dbReference>
<keyword evidence="6" id="KW-0479">Metal-binding</keyword>
<keyword evidence="12 13" id="KW-0472">Membrane</keyword>
<feature type="transmembrane region" description="Helical" evidence="13">
    <location>
        <begin position="182"/>
        <end position="199"/>
    </location>
</feature>
<dbReference type="InterPro" id="IPR039261">
    <property type="entry name" value="FNR_nucleotide-bd"/>
</dbReference>
<dbReference type="InterPro" id="IPR017938">
    <property type="entry name" value="Riboflavin_synthase-like_b-brl"/>
</dbReference>
<dbReference type="GO" id="GO:0051537">
    <property type="term" value="F:2 iron, 2 sulfur cluster binding"/>
    <property type="evidence" value="ECO:0007669"/>
    <property type="project" value="UniProtKB-KW"/>
</dbReference>
<dbReference type="GO" id="GO:0016491">
    <property type="term" value="F:oxidoreductase activity"/>
    <property type="evidence" value="ECO:0007669"/>
    <property type="project" value="UniProtKB-KW"/>
</dbReference>
<dbReference type="PRINTS" id="PR00410">
    <property type="entry name" value="PHEHYDRXLASE"/>
</dbReference>
<evidence type="ECO:0000256" key="9">
    <source>
        <dbReference type="ARBA" id="ARBA00023002"/>
    </source>
</evidence>
<keyword evidence="3" id="KW-0285">Flavoprotein</keyword>
<keyword evidence="4 13" id="KW-0812">Transmembrane</keyword>
<reference evidence="15 16" key="1">
    <citation type="submission" date="2020-07" db="EMBL/GenBank/DDBJ databases">
        <title>Sequencing the genomes of 1000 actinobacteria strains.</title>
        <authorList>
            <person name="Klenk H.-P."/>
        </authorList>
    </citation>
    <scope>NUCLEOTIDE SEQUENCE [LARGE SCALE GENOMIC DNA]</scope>
    <source>
        <strain evidence="15 16">LI1</strain>
    </source>
</reference>
<dbReference type="Proteomes" id="UP000537260">
    <property type="component" value="Unassembled WGS sequence"/>
</dbReference>
<evidence type="ECO:0000256" key="1">
    <source>
        <dbReference type="ARBA" id="ARBA00001974"/>
    </source>
</evidence>
<dbReference type="InterPro" id="IPR050415">
    <property type="entry name" value="MRET"/>
</dbReference>
<keyword evidence="11" id="KW-0411">Iron-sulfur</keyword>
<evidence type="ECO:0000259" key="14">
    <source>
        <dbReference type="PROSITE" id="PS51384"/>
    </source>
</evidence>
<dbReference type="AlphaFoldDB" id="A0A7Z0J6V1"/>
<evidence type="ECO:0000313" key="15">
    <source>
        <dbReference type="EMBL" id="NYJ20571.1"/>
    </source>
</evidence>
<dbReference type="PANTHER" id="PTHR47354">
    <property type="entry name" value="NADH OXIDOREDUCTASE HCR"/>
    <property type="match status" value="1"/>
</dbReference>
<feature type="transmembrane region" description="Helical" evidence="13">
    <location>
        <begin position="211"/>
        <end position="230"/>
    </location>
</feature>
<comment type="subcellular location">
    <subcellularLocation>
        <location evidence="2">Membrane</location>
        <topology evidence="2">Multi-pass membrane protein</topology>
    </subcellularLocation>
</comment>
<dbReference type="Gene3D" id="2.40.30.10">
    <property type="entry name" value="Translation factors"/>
    <property type="match status" value="1"/>
</dbReference>
<proteinExistence type="predicted"/>
<organism evidence="15 16">
    <name type="scientific">Glaciibacter psychrotolerans</name>
    <dbReference type="NCBI Taxonomy" id="670054"/>
    <lineage>
        <taxon>Bacteria</taxon>
        <taxon>Bacillati</taxon>
        <taxon>Actinomycetota</taxon>
        <taxon>Actinomycetes</taxon>
        <taxon>Micrococcales</taxon>
        <taxon>Microbacteriaceae</taxon>
        <taxon>Glaciibacter</taxon>
    </lineage>
</organism>
<evidence type="ECO:0000256" key="4">
    <source>
        <dbReference type="ARBA" id="ARBA00022692"/>
    </source>
</evidence>
<dbReference type="PANTHER" id="PTHR47354:SF8">
    <property type="entry name" value="1,2-PHENYLACETYL-COA EPOXIDASE, SUBUNIT E"/>
    <property type="match status" value="1"/>
</dbReference>
<feature type="transmembrane region" description="Helical" evidence="13">
    <location>
        <begin position="30"/>
        <end position="50"/>
    </location>
</feature>
<evidence type="ECO:0000256" key="2">
    <source>
        <dbReference type="ARBA" id="ARBA00004141"/>
    </source>
</evidence>
<keyword evidence="7" id="KW-0274">FAD</keyword>
<keyword evidence="8 13" id="KW-1133">Transmembrane helix</keyword>
<evidence type="ECO:0000256" key="3">
    <source>
        <dbReference type="ARBA" id="ARBA00022630"/>
    </source>
</evidence>
<dbReference type="EMBL" id="JACCFM010000001">
    <property type="protein sequence ID" value="NYJ20571.1"/>
    <property type="molecule type" value="Genomic_DNA"/>
</dbReference>
<evidence type="ECO:0000256" key="7">
    <source>
        <dbReference type="ARBA" id="ARBA00022827"/>
    </source>
</evidence>
<keyword evidence="16" id="KW-1185">Reference proteome</keyword>
<keyword evidence="9" id="KW-0560">Oxidoreductase</keyword>
<dbReference type="SUPFAM" id="SSF52343">
    <property type="entry name" value="Ferredoxin reductase-like, C-terminal NADP-linked domain"/>
    <property type="match status" value="1"/>
</dbReference>
<evidence type="ECO:0000256" key="6">
    <source>
        <dbReference type="ARBA" id="ARBA00022723"/>
    </source>
</evidence>
<dbReference type="GO" id="GO:0016020">
    <property type="term" value="C:membrane"/>
    <property type="evidence" value="ECO:0007669"/>
    <property type="project" value="UniProtKB-SubCell"/>
</dbReference>
<evidence type="ECO:0000256" key="11">
    <source>
        <dbReference type="ARBA" id="ARBA00023014"/>
    </source>
</evidence>
<keyword evidence="10" id="KW-0408">Iron</keyword>
<evidence type="ECO:0000256" key="12">
    <source>
        <dbReference type="ARBA" id="ARBA00023136"/>
    </source>
</evidence>
<sequence length="470" mass="50915">MTRIASPARSGGAPVLARARRTQLRRRLRAADLIVIAGWSSVAAAVALYLSSGGLASVVTLSSALSALGIVTGLVGTDFILLMLLLAARLPFIDRAVGQDVAMRWHRALGKPALYLILAHLVLLTIGYAVADQVNVIAETVLLFTTPDMAIAYLGFGLLLVVVVSSVVAVRRRFPYEVWHAIHLLSYLAVLVALPHQLSTGAVLSHGTAQRWYWIALYVLTFASVAWFRFTVPLIRSIRHGLRVESVQPVAPGVVSIHLRGRDLDRLNTAGGQYAIWRFWSHGVWWHAHPISFSAIPTASTARVTVRQLGRGSGQLARLSPGTRVTIEGPYGLFTDRARTSPRLAIVAAGIGITPVRTLLEHSSLRAGEATVLLRGTDESQGYLWDEVVALGQSARATVYSMIGRRPAGVDTWMSAEAIARGVTLASIFPDLASSDLYVCGPPAWTDLVVRDARTAGIPDLQIHVERFDW</sequence>
<gene>
    <name evidence="15" type="ORF">HNR05_002362</name>
</gene>
<keyword evidence="5" id="KW-0001">2Fe-2S</keyword>
<dbReference type="GO" id="GO:0046872">
    <property type="term" value="F:metal ion binding"/>
    <property type="evidence" value="ECO:0007669"/>
    <property type="project" value="UniProtKB-KW"/>
</dbReference>
<dbReference type="GO" id="GO:0050660">
    <property type="term" value="F:flavin adenine dinucleotide binding"/>
    <property type="evidence" value="ECO:0007669"/>
    <property type="project" value="TreeGrafter"/>
</dbReference>
<comment type="caution">
    <text evidence="15">The sequence shown here is derived from an EMBL/GenBank/DDBJ whole genome shotgun (WGS) entry which is preliminary data.</text>
</comment>